<dbReference type="PANTHER" id="PTHR12526">
    <property type="entry name" value="GLYCOSYLTRANSFERASE"/>
    <property type="match status" value="1"/>
</dbReference>
<evidence type="ECO:0000313" key="3">
    <source>
        <dbReference type="EMBL" id="ASA19865.1"/>
    </source>
</evidence>
<evidence type="ECO:0008006" key="5">
    <source>
        <dbReference type="Google" id="ProtNLM"/>
    </source>
</evidence>
<dbReference type="CDD" id="cd03802">
    <property type="entry name" value="GT4_AviGT4-like"/>
    <property type="match status" value="1"/>
</dbReference>
<proteinExistence type="predicted"/>
<dbReference type="Proteomes" id="UP000249890">
    <property type="component" value="Chromosome"/>
</dbReference>
<reference evidence="3 4" key="1">
    <citation type="submission" date="2017-06" db="EMBL/GenBank/DDBJ databases">
        <title>Complete genome sequence of Paenibacillus donghaensis KCTC 13049T isolated from East Sea sediment, South Korea.</title>
        <authorList>
            <person name="Jung B.K."/>
            <person name="Hong S.-J."/>
            <person name="Shin J.-H."/>
        </authorList>
    </citation>
    <scope>NUCLEOTIDE SEQUENCE [LARGE SCALE GENOMIC DNA]</scope>
    <source>
        <strain evidence="3 4">KCTC 13049</strain>
    </source>
</reference>
<evidence type="ECO:0000313" key="4">
    <source>
        <dbReference type="Proteomes" id="UP000249890"/>
    </source>
</evidence>
<dbReference type="Gene3D" id="3.40.50.2000">
    <property type="entry name" value="Glycogen Phosphorylase B"/>
    <property type="match status" value="2"/>
</dbReference>
<feature type="domain" description="Glycosyltransferase subfamily 4-like N-terminal" evidence="2">
    <location>
        <begin position="29"/>
        <end position="116"/>
    </location>
</feature>
<dbReference type="PANTHER" id="PTHR12526:SF595">
    <property type="entry name" value="BLL5217 PROTEIN"/>
    <property type="match status" value="1"/>
</dbReference>
<dbReference type="EMBL" id="CP021780">
    <property type="protein sequence ID" value="ASA19865.1"/>
    <property type="molecule type" value="Genomic_DNA"/>
</dbReference>
<feature type="domain" description="Glycosyl transferase family 1" evidence="1">
    <location>
        <begin position="155"/>
        <end position="269"/>
    </location>
</feature>
<name>A0A2Z2K933_9BACL</name>
<dbReference type="InterPro" id="IPR001296">
    <property type="entry name" value="Glyco_trans_1"/>
</dbReference>
<dbReference type="Pfam" id="PF13439">
    <property type="entry name" value="Glyco_transf_4"/>
    <property type="match status" value="1"/>
</dbReference>
<protein>
    <recommendedName>
        <fullName evidence="5">Glycosyl transferase</fullName>
    </recommendedName>
</protein>
<dbReference type="SUPFAM" id="SSF53756">
    <property type="entry name" value="UDP-Glycosyltransferase/glycogen phosphorylase"/>
    <property type="match status" value="1"/>
</dbReference>
<evidence type="ECO:0000259" key="2">
    <source>
        <dbReference type="Pfam" id="PF13439"/>
    </source>
</evidence>
<keyword evidence="4" id="KW-1185">Reference proteome</keyword>
<dbReference type="GO" id="GO:0016757">
    <property type="term" value="F:glycosyltransferase activity"/>
    <property type="evidence" value="ECO:0007669"/>
    <property type="project" value="InterPro"/>
</dbReference>
<dbReference type="AlphaFoldDB" id="A0A2Z2K933"/>
<accession>A0A2Z2K933</accession>
<evidence type="ECO:0000259" key="1">
    <source>
        <dbReference type="Pfam" id="PF00534"/>
    </source>
</evidence>
<dbReference type="KEGG" id="pdh:B9T62_03025"/>
<organism evidence="3 4">
    <name type="scientific">Paenibacillus donghaensis</name>
    <dbReference type="NCBI Taxonomy" id="414771"/>
    <lineage>
        <taxon>Bacteria</taxon>
        <taxon>Bacillati</taxon>
        <taxon>Bacillota</taxon>
        <taxon>Bacilli</taxon>
        <taxon>Bacillales</taxon>
        <taxon>Paenibacillaceae</taxon>
        <taxon>Paenibacillus</taxon>
    </lineage>
</organism>
<dbReference type="InterPro" id="IPR028098">
    <property type="entry name" value="Glyco_trans_4-like_N"/>
</dbReference>
<dbReference type="OrthoDB" id="9795068at2"/>
<gene>
    <name evidence="3" type="ORF">B9T62_03025</name>
</gene>
<sequence length="326" mass="36976">MNNAHLGGFDLRILQIAPNHEAVPPQKDGGTERIVYDLAQELSRRGHDVILYAPFGSHISGSVIPYPFIGDEPIVSYILETLPHDIDVIHDHTFNSVFNPIGVNIPTVHTIHLPVRNNVKFPVYVSYNALNVIGGGYGHYIHNGVVLDEYEFSSVKEDYFLFMGRMIREKGIIEAMNLAEATGQRLVMAGPIHDEELFLQEITPRLKQNPQLQYVGPVGQTIRQDLLKHAKCLLFPIQWNEPFGLVMIEAMACGTPVLALSNGAVPEILEYFPQMMCESLSEMTRKLYHYEVPYSPEKLRSHIKERFSVSRMTDDYLKLYQQAILT</sequence>
<dbReference type="Pfam" id="PF00534">
    <property type="entry name" value="Glycos_transf_1"/>
    <property type="match status" value="1"/>
</dbReference>